<dbReference type="EMBL" id="JBEDNQ010000003">
    <property type="protein sequence ID" value="MEQ3550839.1"/>
    <property type="molecule type" value="Genomic_DNA"/>
</dbReference>
<evidence type="ECO:0000259" key="2">
    <source>
        <dbReference type="Pfam" id="PF03713"/>
    </source>
</evidence>
<dbReference type="InterPro" id="IPR005183">
    <property type="entry name" value="DUF305_CopM-like"/>
</dbReference>
<name>A0ABV1K9G1_9PSEU</name>
<sequence length="234" mass="25567">MNGPIPDLLRSEPDPTPPAPERPAWRNPLTITFAALAVVAVLVAGLAVRGAFGPYAPEPGSVDVGFAQDMSTHHRQAVEMASWERDRTTDPRLRQLAFDIESTQNQQIGRMQGWLALWNAPNLPTGGHMAWMADSSHGHSPGAPESLARMPGMATTEDLARMRATPEPELDVVFLQLMLRHHEGGVSMLEYARDHADTAEVRNLATQMLASQVPEAELMRGMLAERGAEPLPMN</sequence>
<evidence type="ECO:0000313" key="3">
    <source>
        <dbReference type="EMBL" id="MEQ3550839.1"/>
    </source>
</evidence>
<dbReference type="Pfam" id="PF03713">
    <property type="entry name" value="DUF305"/>
    <property type="match status" value="1"/>
</dbReference>
<proteinExistence type="predicted"/>
<protein>
    <submittedName>
        <fullName evidence="3">DUF305 domain-containing protein</fullName>
    </submittedName>
</protein>
<accession>A0ABV1K9G1</accession>
<dbReference type="RefSeq" id="WP_349297884.1">
    <property type="nucleotide sequence ID" value="NZ_JBEDNQ010000003.1"/>
</dbReference>
<dbReference type="Proteomes" id="UP001494902">
    <property type="component" value="Unassembled WGS sequence"/>
</dbReference>
<dbReference type="Gene3D" id="1.20.1260.10">
    <property type="match status" value="1"/>
</dbReference>
<keyword evidence="4" id="KW-1185">Reference proteome</keyword>
<evidence type="ECO:0000313" key="4">
    <source>
        <dbReference type="Proteomes" id="UP001494902"/>
    </source>
</evidence>
<comment type="caution">
    <text evidence="3">The sequence shown here is derived from an EMBL/GenBank/DDBJ whole genome shotgun (WGS) entry which is preliminary data.</text>
</comment>
<feature type="domain" description="DUF305" evidence="2">
    <location>
        <begin position="63"/>
        <end position="223"/>
    </location>
</feature>
<evidence type="ECO:0000256" key="1">
    <source>
        <dbReference type="SAM" id="MobiDB-lite"/>
    </source>
</evidence>
<organism evidence="3 4">
    <name type="scientific">Pseudonocardia nematodicida</name>
    <dbReference type="NCBI Taxonomy" id="1206997"/>
    <lineage>
        <taxon>Bacteria</taxon>
        <taxon>Bacillati</taxon>
        <taxon>Actinomycetota</taxon>
        <taxon>Actinomycetes</taxon>
        <taxon>Pseudonocardiales</taxon>
        <taxon>Pseudonocardiaceae</taxon>
        <taxon>Pseudonocardia</taxon>
    </lineage>
</organism>
<dbReference type="InterPro" id="IPR012347">
    <property type="entry name" value="Ferritin-like"/>
</dbReference>
<dbReference type="PANTHER" id="PTHR36933:SF1">
    <property type="entry name" value="SLL0788 PROTEIN"/>
    <property type="match status" value="1"/>
</dbReference>
<feature type="region of interest" description="Disordered" evidence="1">
    <location>
        <begin position="1"/>
        <end position="23"/>
    </location>
</feature>
<gene>
    <name evidence="3" type="ORF">WIS52_10180</name>
</gene>
<reference evidence="3 4" key="1">
    <citation type="submission" date="2024-03" db="EMBL/GenBank/DDBJ databases">
        <title>Draft genome sequence of Pseudonocardia nematodicida JCM 31783.</title>
        <authorList>
            <person name="Butdee W."/>
            <person name="Duangmal K."/>
        </authorList>
    </citation>
    <scope>NUCLEOTIDE SEQUENCE [LARGE SCALE GENOMIC DNA]</scope>
    <source>
        <strain evidence="3 4">JCM 31783</strain>
    </source>
</reference>
<dbReference type="PANTHER" id="PTHR36933">
    <property type="entry name" value="SLL0788 PROTEIN"/>
    <property type="match status" value="1"/>
</dbReference>